<reference evidence="7" key="2">
    <citation type="submission" date="2015-02" db="EMBL/GenBank/DDBJ databases">
        <title>Physiological reanalysis, assessment of diazotrophy, and genome sequences of multiple isolates of Streptomyces thermoautotrophicus.</title>
        <authorList>
            <person name="MacKellar D.C."/>
            <person name="Lieber L."/>
            <person name="Norman J."/>
            <person name="Bolger A."/>
            <person name="Tobin C."/>
            <person name="Murray J.W."/>
            <person name="Friesen M."/>
            <person name="Prell J."/>
        </authorList>
    </citation>
    <scope>NUCLEOTIDE SEQUENCE [LARGE SCALE GENOMIC DNA]</scope>
    <source>
        <strain evidence="7">UBT1</strain>
    </source>
</reference>
<keyword evidence="6" id="KW-1185">Reference proteome</keyword>
<dbReference type="Proteomes" id="UP000070659">
    <property type="component" value="Unassembled WGS sequence"/>
</dbReference>
<dbReference type="Proteomes" id="UP000070598">
    <property type="component" value="Unassembled WGS sequence"/>
</dbReference>
<dbReference type="InterPro" id="IPR014721">
    <property type="entry name" value="Ribsml_uS5_D2-typ_fold_subgr"/>
</dbReference>
<evidence type="ECO:0000313" key="7">
    <source>
        <dbReference type="Proteomes" id="UP000070598"/>
    </source>
</evidence>
<dbReference type="InterPro" id="IPR003593">
    <property type="entry name" value="AAA+_ATPase"/>
</dbReference>
<dbReference type="EMBL" id="JYIJ01000006">
    <property type="protein sequence ID" value="KWX06084.1"/>
    <property type="molecule type" value="Genomic_DNA"/>
</dbReference>
<dbReference type="PANTHER" id="PTHR32039">
    <property type="entry name" value="MAGNESIUM-CHELATASE SUBUNIT CHLI"/>
    <property type="match status" value="1"/>
</dbReference>
<dbReference type="InterPro" id="IPR000523">
    <property type="entry name" value="Mg_chelatse_chII-like_cat_dom"/>
</dbReference>
<proteinExistence type="inferred from homology"/>
<evidence type="ECO:0000313" key="8">
    <source>
        <dbReference type="Proteomes" id="UP000070659"/>
    </source>
</evidence>
<dbReference type="Proteomes" id="UP000070188">
    <property type="component" value="Unassembled WGS sequence"/>
</dbReference>
<dbReference type="InterPro" id="IPR004482">
    <property type="entry name" value="Mg_chelat-rel"/>
</dbReference>
<organism evidence="5 7">
    <name type="scientific">Carbonactinospora thermoautotrophica</name>
    <dbReference type="NCBI Taxonomy" id="1469144"/>
    <lineage>
        <taxon>Bacteria</taxon>
        <taxon>Bacillati</taxon>
        <taxon>Actinomycetota</taxon>
        <taxon>Actinomycetes</taxon>
        <taxon>Kitasatosporales</taxon>
        <taxon>Carbonactinosporaceae</taxon>
        <taxon>Carbonactinospora</taxon>
    </lineage>
</organism>
<dbReference type="PATRIC" id="fig|1469144.10.peg.1451"/>
<dbReference type="EMBL" id="JYIK01000771">
    <property type="protein sequence ID" value="KWX09605.1"/>
    <property type="molecule type" value="Genomic_DNA"/>
</dbReference>
<feature type="domain" description="AAA+ ATPase" evidence="2">
    <location>
        <begin position="233"/>
        <end position="416"/>
    </location>
</feature>
<dbReference type="GO" id="GO:0005524">
    <property type="term" value="F:ATP binding"/>
    <property type="evidence" value="ECO:0007669"/>
    <property type="project" value="InterPro"/>
</dbReference>
<reference evidence="3" key="3">
    <citation type="submission" date="2015-04" db="EMBL/GenBank/DDBJ databases">
        <title>Physiological reanalysis, assessment of diazotrophy, and genome sequences of multiple isolates of Streptomyces thermoautotrophicus.</title>
        <authorList>
            <person name="MacKellar D.C."/>
            <person name="Lieber L."/>
            <person name="Norman J."/>
            <person name="Bolger A."/>
            <person name="Tobin C."/>
            <person name="Murray J.W."/>
            <person name="Woodward J."/>
            <person name="Friesen M."/>
            <person name="Prell J."/>
        </authorList>
    </citation>
    <scope>NUCLEOTIDE SEQUENCE [LARGE SCALE GENOMIC DNA]</scope>
    <source>
        <strain evidence="3">H1</strain>
    </source>
</reference>
<evidence type="ECO:0000313" key="5">
    <source>
        <dbReference type="EMBL" id="KWX09605.1"/>
    </source>
</evidence>
<protein>
    <submittedName>
        <fullName evidence="3 5">Mg chelatase</fullName>
    </submittedName>
</protein>
<dbReference type="SUPFAM" id="SSF54211">
    <property type="entry name" value="Ribosomal protein S5 domain 2-like"/>
    <property type="match status" value="1"/>
</dbReference>
<dbReference type="Gene3D" id="3.40.50.300">
    <property type="entry name" value="P-loop containing nucleotide triphosphate hydrolases"/>
    <property type="match status" value="1"/>
</dbReference>
<evidence type="ECO:0000256" key="1">
    <source>
        <dbReference type="ARBA" id="ARBA00006354"/>
    </source>
</evidence>
<dbReference type="InterPro" id="IPR045006">
    <property type="entry name" value="CHLI-like"/>
</dbReference>
<dbReference type="AlphaFoldDB" id="A0A132NHJ2"/>
<dbReference type="Pfam" id="PF01078">
    <property type="entry name" value="Mg_chelatase"/>
    <property type="match status" value="1"/>
</dbReference>
<sequence length="532" mass="56324">MALARTRSVTLIGLEGVIVDVEADLGAGLPNFTVVGLPDTAVNESRDRVRAAILNSGESWPNQRITVGLSPASVRKRGSGLDLAVAAAVLAGARSVPTHSIADLVLLGELGLDGRVRPIRGVLPAVLAATRKGHRRFVVPAANAAEAALVPDVEVTGVRSLRHLLALLRGLPDLDDDPQTEIGEPGQEAVPKTWAGDPGLSEAATCAGRPTPDLADVVGQIEARRALEICAAGGHHLFLHGPPGGGKTMLAERLPGLLPPLDRAAALEVTAVHSVAGRLPPDQPLITRPPFCAPHHSSSLPSVIGGGPGLPRPGAVSLAHRGVLFLDEAPEFQVRVLDCLRQPLESGEVIIGRAAGTVRFPARFLLVLAANPCPCGLGGKAIDCRCSPQLRHRYLARLSGPLLDRIDLQVMVHPVSRAELLSDLPNAESTAVVAERVRLARERAARRYAGTPWRTNAEVPGREIRRRFRPEPGSLAEIAAAMDRGQLSARSVDRVLRVAWTLADLAGRDRPTRDDVYEALFFKIGLHGTVAP</sequence>
<accession>A0A132NHJ2</accession>
<evidence type="ECO:0000313" key="6">
    <source>
        <dbReference type="Proteomes" id="UP000070188"/>
    </source>
</evidence>
<dbReference type="Pfam" id="PF13541">
    <property type="entry name" value="ChlI"/>
    <property type="match status" value="1"/>
</dbReference>
<evidence type="ECO:0000313" key="4">
    <source>
        <dbReference type="EMBL" id="KWX06084.1"/>
    </source>
</evidence>
<name>A0A132NHJ2_9ACTN</name>
<dbReference type="NCBIfam" id="TIGR00368">
    <property type="entry name" value="YifB family Mg chelatase-like AAA ATPase"/>
    <property type="match status" value="1"/>
</dbReference>
<evidence type="ECO:0000313" key="3">
    <source>
        <dbReference type="EMBL" id="KWW99678.1"/>
    </source>
</evidence>
<gene>
    <name evidence="3" type="ORF">LI90_1317</name>
    <name evidence="4" type="ORF">TH66_00070</name>
    <name evidence="5" type="ORF">TR74_08600</name>
</gene>
<dbReference type="SMART" id="SM00382">
    <property type="entry name" value="AAA"/>
    <property type="match status" value="1"/>
</dbReference>
<dbReference type="InterPro" id="IPR020568">
    <property type="entry name" value="Ribosomal_Su5_D2-typ_SF"/>
</dbReference>
<dbReference type="EMBL" id="LAXD01000001">
    <property type="protein sequence ID" value="KWW99678.1"/>
    <property type="molecule type" value="Genomic_DNA"/>
</dbReference>
<reference evidence="5 8" key="1">
    <citation type="submission" date="2015-02" db="EMBL/GenBank/DDBJ databases">
        <title>Physiological reanalysis, assessment of diazotrophy, and genome sequences of multiple isolates of Streptomyces thermoautotrophicus.</title>
        <authorList>
            <person name="MacKellar D.C."/>
            <person name="Lieber L."/>
            <person name="Norman J."/>
            <person name="Bolger A."/>
            <person name="Tobin C."/>
            <person name="Murray J.W."/>
            <person name="Prell J."/>
        </authorList>
    </citation>
    <scope>NUCLEOTIDE SEQUENCE [LARGE SCALE GENOMIC DNA]</scope>
    <source>
        <strain evidence="5 8">UBT1</strain>
    </source>
</reference>
<dbReference type="InterPro" id="IPR027417">
    <property type="entry name" value="P-loop_NTPase"/>
</dbReference>
<dbReference type="Gene3D" id="3.30.230.10">
    <property type="match status" value="1"/>
</dbReference>
<dbReference type="OrthoDB" id="9813147at2"/>
<comment type="similarity">
    <text evidence="1">Belongs to the Mg-chelatase subunits D/I family. ComM subfamily.</text>
</comment>
<dbReference type="SUPFAM" id="SSF52540">
    <property type="entry name" value="P-loop containing nucleoside triphosphate hydrolases"/>
    <property type="match status" value="1"/>
</dbReference>
<dbReference type="Pfam" id="PF13335">
    <property type="entry name" value="Mg_chelatase_C"/>
    <property type="match status" value="1"/>
</dbReference>
<comment type="caution">
    <text evidence="5">The sequence shown here is derived from an EMBL/GenBank/DDBJ whole genome shotgun (WGS) entry which is preliminary data.</text>
</comment>
<reference evidence="6" key="4">
    <citation type="submission" date="2015-04" db="EMBL/GenBank/DDBJ databases">
        <title>Physiological reanalysis, assessment of diazotrophy, and genome sequences of multiple isolates of Streptomyces thermoautotrophicus.</title>
        <authorList>
            <person name="MacKellar D.C."/>
            <person name="Lieber L."/>
            <person name="Norman J."/>
            <person name="Bolger A."/>
            <person name="Tobin C."/>
            <person name="Murray J.W."/>
            <person name="Chang R."/>
            <person name="Ford T."/>
            <person name="Nguyen P.Q."/>
            <person name="Woodward J."/>
            <person name="Permingeat H."/>
            <person name="Joshi N.S."/>
            <person name="Silver P.A."/>
            <person name="Usadel B."/>
            <person name="Rutherford A.W."/>
            <person name="Friesen M."/>
            <person name="Prell J."/>
        </authorList>
    </citation>
    <scope>NUCLEOTIDE SEQUENCE [LARGE SCALE GENOMIC DNA]</scope>
    <source>
        <strain evidence="6">H1</strain>
    </source>
</reference>
<dbReference type="STRING" id="1469144.LI90_1317"/>
<dbReference type="PANTHER" id="PTHR32039:SF7">
    <property type="entry name" value="COMPETENCE PROTEIN COMM"/>
    <property type="match status" value="1"/>
</dbReference>
<evidence type="ECO:0000259" key="2">
    <source>
        <dbReference type="SMART" id="SM00382"/>
    </source>
</evidence>
<dbReference type="InterPro" id="IPR025158">
    <property type="entry name" value="Mg_chelat-rel_C"/>
</dbReference>
<dbReference type="RefSeq" id="WP_066885438.1">
    <property type="nucleotide sequence ID" value="NZ_JYIJ01000006.1"/>
</dbReference>